<evidence type="ECO:0000313" key="2">
    <source>
        <dbReference type="Proteomes" id="UP000627984"/>
    </source>
</evidence>
<reference evidence="1" key="2">
    <citation type="submission" date="2022-09" db="EMBL/GenBank/DDBJ databases">
        <authorList>
            <person name="Sun Q."/>
            <person name="Ohkuma M."/>
        </authorList>
    </citation>
    <scope>NUCLEOTIDE SEQUENCE</scope>
    <source>
        <strain evidence="1">JCM 3093</strain>
    </source>
</reference>
<dbReference type="AlphaFoldDB" id="A0AA37F6C9"/>
<dbReference type="InterPro" id="IPR011006">
    <property type="entry name" value="CheY-like_superfamily"/>
</dbReference>
<gene>
    <name evidence="1" type="ORF">GCM10010126_48790</name>
</gene>
<sequence>MAVAPDHAGQPALLMDVRMPGLTGVEATGRILDEWPHQGSAPAC</sequence>
<proteinExistence type="predicted"/>
<dbReference type="Proteomes" id="UP000627984">
    <property type="component" value="Unassembled WGS sequence"/>
</dbReference>
<organism evidence="1 2">
    <name type="scientific">Planomonospora parontospora</name>
    <dbReference type="NCBI Taxonomy" id="58119"/>
    <lineage>
        <taxon>Bacteria</taxon>
        <taxon>Bacillati</taxon>
        <taxon>Actinomycetota</taxon>
        <taxon>Actinomycetes</taxon>
        <taxon>Streptosporangiales</taxon>
        <taxon>Streptosporangiaceae</taxon>
        <taxon>Planomonospora</taxon>
    </lineage>
</organism>
<comment type="caution">
    <text evidence="1">The sequence shown here is derived from an EMBL/GenBank/DDBJ whole genome shotgun (WGS) entry which is preliminary data.</text>
</comment>
<protein>
    <submittedName>
        <fullName evidence="1">Uncharacterized protein</fullName>
    </submittedName>
</protein>
<dbReference type="SUPFAM" id="SSF52172">
    <property type="entry name" value="CheY-like"/>
    <property type="match status" value="1"/>
</dbReference>
<accession>A0AA37F6C9</accession>
<evidence type="ECO:0000313" key="1">
    <source>
        <dbReference type="EMBL" id="GGK83703.1"/>
    </source>
</evidence>
<reference evidence="1" key="1">
    <citation type="journal article" date="2014" name="Int. J. Syst. Evol. Microbiol.">
        <title>Complete genome sequence of Corynebacterium casei LMG S-19264T (=DSM 44701T), isolated from a smear-ripened cheese.</title>
        <authorList>
            <consortium name="US DOE Joint Genome Institute (JGI-PGF)"/>
            <person name="Walter F."/>
            <person name="Albersmeier A."/>
            <person name="Kalinowski J."/>
            <person name="Ruckert C."/>
        </authorList>
    </citation>
    <scope>NUCLEOTIDE SEQUENCE</scope>
    <source>
        <strain evidence="1">JCM 3093</strain>
    </source>
</reference>
<dbReference type="EMBL" id="BMQD01000016">
    <property type="protein sequence ID" value="GGK83703.1"/>
    <property type="molecule type" value="Genomic_DNA"/>
</dbReference>
<name>A0AA37F6C9_9ACTN</name>